<evidence type="ECO:0000313" key="3">
    <source>
        <dbReference type="Proteomes" id="UP000594263"/>
    </source>
</evidence>
<keyword evidence="1" id="KW-0472">Membrane</keyword>
<proteinExistence type="predicted"/>
<keyword evidence="1" id="KW-1133">Transmembrane helix</keyword>
<keyword evidence="3" id="KW-1185">Reference proteome</keyword>
<dbReference type="Gramene" id="Kaladp0318s0011.2.v1.1">
    <property type="protein sequence ID" value="Kaladp0318s0011.2.v1.1.CDS.1"/>
    <property type="gene ID" value="Kaladp0318s0011.v1.1"/>
</dbReference>
<organism evidence="2 3">
    <name type="scientific">Kalanchoe fedtschenkoi</name>
    <name type="common">Lavender scallops</name>
    <name type="synonym">South American air plant</name>
    <dbReference type="NCBI Taxonomy" id="63787"/>
    <lineage>
        <taxon>Eukaryota</taxon>
        <taxon>Viridiplantae</taxon>
        <taxon>Streptophyta</taxon>
        <taxon>Embryophyta</taxon>
        <taxon>Tracheophyta</taxon>
        <taxon>Spermatophyta</taxon>
        <taxon>Magnoliopsida</taxon>
        <taxon>eudicotyledons</taxon>
        <taxon>Gunneridae</taxon>
        <taxon>Pentapetalae</taxon>
        <taxon>Saxifragales</taxon>
        <taxon>Crassulaceae</taxon>
        <taxon>Kalanchoe</taxon>
    </lineage>
</organism>
<dbReference type="Proteomes" id="UP000594263">
    <property type="component" value="Unplaced"/>
</dbReference>
<evidence type="ECO:0000313" key="2">
    <source>
        <dbReference type="EnsemblPlants" id="Kaladp0318s0011.1.v1.1.CDS.1"/>
    </source>
</evidence>
<keyword evidence="1" id="KW-0812">Transmembrane</keyword>
<reference evidence="2" key="1">
    <citation type="submission" date="2021-01" db="UniProtKB">
        <authorList>
            <consortium name="EnsemblPlants"/>
        </authorList>
    </citation>
    <scope>IDENTIFICATION</scope>
</reference>
<protein>
    <submittedName>
        <fullName evidence="2">Uncharacterized protein</fullName>
    </submittedName>
</protein>
<dbReference type="Gramene" id="Kaladp0318s0011.1.v1.1">
    <property type="protein sequence ID" value="Kaladp0318s0011.1.v1.1.CDS.1"/>
    <property type="gene ID" value="Kaladp0318s0011.v1.1"/>
</dbReference>
<accession>A0A7N0V9M8</accession>
<evidence type="ECO:0000256" key="1">
    <source>
        <dbReference type="SAM" id="Phobius"/>
    </source>
</evidence>
<dbReference type="AlphaFoldDB" id="A0A7N0V9M8"/>
<sequence length="86" mass="10165">MYHLSSDDYNKPHILLLTYILVMLYQLQHCFIIIMQTFPHYFSKSCFPLRFKKKSNMIDSSNVSMIISYMTRLLTAAPSIHEACRN</sequence>
<dbReference type="EnsemblPlants" id="Kaladp0318s0011.1.v1.1">
    <property type="protein sequence ID" value="Kaladp0318s0011.1.v1.1.CDS.1"/>
    <property type="gene ID" value="Kaladp0318s0011.v1.1"/>
</dbReference>
<dbReference type="EnsemblPlants" id="Kaladp0318s0011.2.v1.1">
    <property type="protein sequence ID" value="Kaladp0318s0011.2.v1.1.CDS.1"/>
    <property type="gene ID" value="Kaladp0318s0011.v1.1"/>
</dbReference>
<name>A0A7N0V9M8_KALFE</name>
<feature type="transmembrane region" description="Helical" evidence="1">
    <location>
        <begin position="12"/>
        <end position="34"/>
    </location>
</feature>